<proteinExistence type="predicted"/>
<feature type="non-terminal residue" evidence="1">
    <location>
        <position position="38"/>
    </location>
</feature>
<evidence type="ECO:0000313" key="1">
    <source>
        <dbReference type="EMBL" id="OAF63615.1"/>
    </source>
</evidence>
<dbReference type="Proteomes" id="UP000078046">
    <property type="component" value="Unassembled WGS sequence"/>
</dbReference>
<protein>
    <submittedName>
        <fullName evidence="1">Uncharacterized protein</fullName>
    </submittedName>
</protein>
<dbReference type="EMBL" id="LWCA01002999">
    <property type="protein sequence ID" value="OAF63615.1"/>
    <property type="molecule type" value="Genomic_DNA"/>
</dbReference>
<organism evidence="1 2">
    <name type="scientific">Intoshia linei</name>
    <dbReference type="NCBI Taxonomy" id="1819745"/>
    <lineage>
        <taxon>Eukaryota</taxon>
        <taxon>Metazoa</taxon>
        <taxon>Spiralia</taxon>
        <taxon>Lophotrochozoa</taxon>
        <taxon>Mesozoa</taxon>
        <taxon>Orthonectida</taxon>
        <taxon>Rhopaluridae</taxon>
        <taxon>Intoshia</taxon>
    </lineage>
</organism>
<name>A0A177ANK4_9BILA</name>
<dbReference type="AlphaFoldDB" id="A0A177ANK4"/>
<comment type="caution">
    <text evidence="1">The sequence shown here is derived from an EMBL/GenBank/DDBJ whole genome shotgun (WGS) entry which is preliminary data.</text>
</comment>
<accession>A0A177ANK4</accession>
<sequence length="38" mass="4732">MRQREKDYTKLRCMVMDMESVVVYFDQKKFEEERLAVV</sequence>
<keyword evidence="2" id="KW-1185">Reference proteome</keyword>
<evidence type="ECO:0000313" key="2">
    <source>
        <dbReference type="Proteomes" id="UP000078046"/>
    </source>
</evidence>
<reference evidence="1 2" key="1">
    <citation type="submission" date="2016-04" db="EMBL/GenBank/DDBJ databases">
        <title>The genome of Intoshia linei affirms orthonectids as highly simplified spiralians.</title>
        <authorList>
            <person name="Mikhailov K.V."/>
            <person name="Slusarev G.S."/>
            <person name="Nikitin M.A."/>
            <person name="Logacheva M.D."/>
            <person name="Penin A."/>
            <person name="Aleoshin V."/>
            <person name="Panchin Y.V."/>
        </authorList>
    </citation>
    <scope>NUCLEOTIDE SEQUENCE [LARGE SCALE GENOMIC DNA]</scope>
    <source>
        <strain evidence="1">Intl2013</strain>
        <tissue evidence="1">Whole animal</tissue>
    </source>
</reference>
<gene>
    <name evidence="1" type="ORF">A3Q56_08679</name>
</gene>